<accession>A0A532UQK0</accession>
<dbReference type="Proteomes" id="UP000317778">
    <property type="component" value="Unassembled WGS sequence"/>
</dbReference>
<dbReference type="Gene3D" id="3.30.300.20">
    <property type="match status" value="1"/>
</dbReference>
<protein>
    <submittedName>
        <fullName evidence="1">Osmotically inducible protein OsmC</fullName>
    </submittedName>
</protein>
<dbReference type="AlphaFoldDB" id="A0A532UQK0"/>
<evidence type="ECO:0000313" key="2">
    <source>
        <dbReference type="Proteomes" id="UP000317778"/>
    </source>
</evidence>
<gene>
    <name evidence="1" type="ORF">CEE36_11240</name>
</gene>
<sequence>MAEVAKTRVVVERLKGLTVAAKANSGHWTVIDTKASVGGNEGAPSPTELLLMSLGGCTAMDVLSILKKMDQPVEDFRIELEGERSPEHPKVYTRIRMICIVKGDVEPAKLERAIELSQERYCSVSVMLRKIVRIEASYRIEPADM</sequence>
<dbReference type="PANTHER" id="PTHR34352">
    <property type="entry name" value="PROTEIN YHFA"/>
    <property type="match status" value="1"/>
</dbReference>
<dbReference type="PANTHER" id="PTHR34352:SF1">
    <property type="entry name" value="PROTEIN YHFA"/>
    <property type="match status" value="1"/>
</dbReference>
<dbReference type="InterPro" id="IPR036102">
    <property type="entry name" value="OsmC/Ohrsf"/>
</dbReference>
<dbReference type="Pfam" id="PF02566">
    <property type="entry name" value="OsmC"/>
    <property type="match status" value="1"/>
</dbReference>
<reference evidence="1 2" key="1">
    <citation type="submission" date="2017-06" db="EMBL/GenBank/DDBJ databases">
        <title>Novel microbial phyla capable of carbon fixation and sulfur reduction in deep-sea sediments.</title>
        <authorList>
            <person name="Huang J."/>
            <person name="Baker B."/>
            <person name="Wang Y."/>
        </authorList>
    </citation>
    <scope>NUCLEOTIDE SEQUENCE [LARGE SCALE GENOMIC DNA]</scope>
    <source>
        <strain evidence="1">B3_TA06</strain>
    </source>
</reference>
<organism evidence="1 2">
    <name type="scientific">candidate division TA06 bacterium B3_TA06</name>
    <dbReference type="NCBI Taxonomy" id="2012487"/>
    <lineage>
        <taxon>Bacteria</taxon>
        <taxon>Bacteria division TA06</taxon>
    </lineage>
</organism>
<dbReference type="EMBL" id="NJBO01000036">
    <property type="protein sequence ID" value="TKJ37214.1"/>
    <property type="molecule type" value="Genomic_DNA"/>
</dbReference>
<dbReference type="InterPro" id="IPR003718">
    <property type="entry name" value="OsmC/Ohr_fam"/>
</dbReference>
<dbReference type="SUPFAM" id="SSF82784">
    <property type="entry name" value="OsmC-like"/>
    <property type="match status" value="1"/>
</dbReference>
<comment type="caution">
    <text evidence="1">The sequence shown here is derived from an EMBL/GenBank/DDBJ whole genome shotgun (WGS) entry which is preliminary data.</text>
</comment>
<evidence type="ECO:0000313" key="1">
    <source>
        <dbReference type="EMBL" id="TKJ37214.1"/>
    </source>
</evidence>
<proteinExistence type="predicted"/>
<dbReference type="InterPro" id="IPR015946">
    <property type="entry name" value="KH_dom-like_a/b"/>
</dbReference>
<name>A0A532UQK0_UNCT6</name>